<evidence type="ECO:0000313" key="3">
    <source>
        <dbReference type="Proteomes" id="UP001501461"/>
    </source>
</evidence>
<comment type="caution">
    <text evidence="2">The sequence shown here is derived from an EMBL/GenBank/DDBJ whole genome shotgun (WGS) entry which is preliminary data.</text>
</comment>
<dbReference type="Gene3D" id="3.30.70.240">
    <property type="match status" value="1"/>
</dbReference>
<name>A0ABP5GJH5_9MICC</name>
<organism evidence="2 3">
    <name type="scientific">Yaniella flava</name>
    <dbReference type="NCBI Taxonomy" id="287930"/>
    <lineage>
        <taxon>Bacteria</taxon>
        <taxon>Bacillati</taxon>
        <taxon>Actinomycetota</taxon>
        <taxon>Actinomycetes</taxon>
        <taxon>Micrococcales</taxon>
        <taxon>Micrococcaceae</taxon>
        <taxon>Yaniella</taxon>
    </lineage>
</organism>
<feature type="region of interest" description="Disordered" evidence="1">
    <location>
        <begin position="65"/>
        <end position="100"/>
    </location>
</feature>
<dbReference type="Proteomes" id="UP001501461">
    <property type="component" value="Unassembled WGS sequence"/>
</dbReference>
<dbReference type="EMBL" id="BAAAMN010000067">
    <property type="protein sequence ID" value="GAA2045761.1"/>
    <property type="molecule type" value="Genomic_DNA"/>
</dbReference>
<protein>
    <submittedName>
        <fullName evidence="2">Uncharacterized protein</fullName>
    </submittedName>
</protein>
<dbReference type="InterPro" id="IPR010152">
    <property type="entry name" value="CRISPR-assoc_prot_Cas2_sub"/>
</dbReference>
<sequence>MEINPGVFVGNPSRRIRDDLWERTKESIQEGRAVLVYSSNGEQRLKFDVHRHPWQPVDLEGLTLIQRPLSGDQKSTRRTGWSKARAQRRARRPSWRSQFD</sequence>
<dbReference type="CDD" id="cd09755">
    <property type="entry name" value="Cas2_I-E"/>
    <property type="match status" value="1"/>
</dbReference>
<gene>
    <name evidence="2" type="ORF">GCM10009720_28240</name>
</gene>
<accession>A0ABP5GJH5</accession>
<reference evidence="3" key="1">
    <citation type="journal article" date="2019" name="Int. J. Syst. Evol. Microbiol.">
        <title>The Global Catalogue of Microorganisms (GCM) 10K type strain sequencing project: providing services to taxonomists for standard genome sequencing and annotation.</title>
        <authorList>
            <consortium name="The Broad Institute Genomics Platform"/>
            <consortium name="The Broad Institute Genome Sequencing Center for Infectious Disease"/>
            <person name="Wu L."/>
            <person name="Ma J."/>
        </authorList>
    </citation>
    <scope>NUCLEOTIDE SEQUENCE [LARGE SCALE GENOMIC DNA]</scope>
    <source>
        <strain evidence="3">JCM 13595</strain>
    </source>
</reference>
<keyword evidence="3" id="KW-1185">Reference proteome</keyword>
<proteinExistence type="predicted"/>
<evidence type="ECO:0000313" key="2">
    <source>
        <dbReference type="EMBL" id="GAA2045761.1"/>
    </source>
</evidence>
<feature type="compositionally biased region" description="Basic residues" evidence="1">
    <location>
        <begin position="85"/>
        <end position="94"/>
    </location>
</feature>
<dbReference type="Pfam" id="PF09707">
    <property type="entry name" value="Cas_Cas2CT1978"/>
    <property type="match status" value="1"/>
</dbReference>
<evidence type="ECO:0000256" key="1">
    <source>
        <dbReference type="SAM" id="MobiDB-lite"/>
    </source>
</evidence>